<dbReference type="PANTHER" id="PTHR23349:SF108">
    <property type="entry name" value="BHLH DOMAIN-CONTAINING PROTEIN"/>
    <property type="match status" value="1"/>
</dbReference>
<evidence type="ECO:0000313" key="4">
    <source>
        <dbReference type="Proteomes" id="UP000095287"/>
    </source>
</evidence>
<organism evidence="4 5">
    <name type="scientific">Steinernema glaseri</name>
    <dbReference type="NCBI Taxonomy" id="37863"/>
    <lineage>
        <taxon>Eukaryota</taxon>
        <taxon>Metazoa</taxon>
        <taxon>Ecdysozoa</taxon>
        <taxon>Nematoda</taxon>
        <taxon>Chromadorea</taxon>
        <taxon>Rhabditida</taxon>
        <taxon>Tylenchina</taxon>
        <taxon>Panagrolaimomorpha</taxon>
        <taxon>Strongyloidoidea</taxon>
        <taxon>Steinernematidae</taxon>
        <taxon>Steinernema</taxon>
    </lineage>
</organism>
<sequence length="141" mass="15853">MPSSSKSSSSPSSPSSLSKTASGKLPHQVHRRNERERKRVQQINNGYVRLRDSLSKYQTNSRKLSKVETLKAAIAYIAQLQDVLQHDSCLNNVSPPVHDQSFSSGDYSFYSSPTDFGTQSPYAGFPTNMSFDFQAYLRHHH</sequence>
<dbReference type="AlphaFoldDB" id="A0A1I7YWR9"/>
<keyword evidence="1" id="KW-0238">DNA-binding</keyword>
<dbReference type="SMART" id="SM00353">
    <property type="entry name" value="HLH"/>
    <property type="match status" value="1"/>
</dbReference>
<dbReference type="CDD" id="cd11418">
    <property type="entry name" value="bHLH_TS_ASCL"/>
    <property type="match status" value="1"/>
</dbReference>
<evidence type="ECO:0000256" key="2">
    <source>
        <dbReference type="SAM" id="MobiDB-lite"/>
    </source>
</evidence>
<dbReference type="PROSITE" id="PS50888">
    <property type="entry name" value="BHLH"/>
    <property type="match status" value="1"/>
</dbReference>
<name>A0A1I7YWR9_9BILA</name>
<dbReference type="InterPro" id="IPR011598">
    <property type="entry name" value="bHLH_dom"/>
</dbReference>
<keyword evidence="4" id="KW-1185">Reference proteome</keyword>
<dbReference type="GO" id="GO:0000981">
    <property type="term" value="F:DNA-binding transcription factor activity, RNA polymerase II-specific"/>
    <property type="evidence" value="ECO:0007669"/>
    <property type="project" value="TreeGrafter"/>
</dbReference>
<dbReference type="Proteomes" id="UP000095287">
    <property type="component" value="Unplaced"/>
</dbReference>
<proteinExistence type="predicted"/>
<feature type="domain" description="BHLH" evidence="3">
    <location>
        <begin position="27"/>
        <end position="80"/>
    </location>
</feature>
<feature type="region of interest" description="Disordered" evidence="2">
    <location>
        <begin position="1"/>
        <end position="45"/>
    </location>
</feature>
<dbReference type="GO" id="GO:0000977">
    <property type="term" value="F:RNA polymerase II transcription regulatory region sequence-specific DNA binding"/>
    <property type="evidence" value="ECO:0007669"/>
    <property type="project" value="TreeGrafter"/>
</dbReference>
<dbReference type="PANTHER" id="PTHR23349">
    <property type="entry name" value="BASIC HELIX-LOOP-HELIX TRANSCRIPTION FACTOR, TWIST"/>
    <property type="match status" value="1"/>
</dbReference>
<dbReference type="GO" id="GO:0032502">
    <property type="term" value="P:developmental process"/>
    <property type="evidence" value="ECO:0007669"/>
    <property type="project" value="TreeGrafter"/>
</dbReference>
<evidence type="ECO:0000256" key="1">
    <source>
        <dbReference type="ARBA" id="ARBA00023125"/>
    </source>
</evidence>
<dbReference type="WBParaSite" id="L893_g20499.t1">
    <property type="protein sequence ID" value="L893_g20499.t1"/>
    <property type="gene ID" value="L893_g20499"/>
</dbReference>
<reference evidence="5" key="1">
    <citation type="submission" date="2016-11" db="UniProtKB">
        <authorList>
            <consortium name="WormBaseParasite"/>
        </authorList>
    </citation>
    <scope>IDENTIFICATION</scope>
</reference>
<dbReference type="SUPFAM" id="SSF47459">
    <property type="entry name" value="HLH, helix-loop-helix DNA-binding domain"/>
    <property type="match status" value="1"/>
</dbReference>
<accession>A0A1I7YWR9</accession>
<dbReference type="Gene3D" id="4.10.280.10">
    <property type="entry name" value="Helix-loop-helix DNA-binding domain"/>
    <property type="match status" value="1"/>
</dbReference>
<dbReference type="Pfam" id="PF00010">
    <property type="entry name" value="HLH"/>
    <property type="match status" value="1"/>
</dbReference>
<dbReference type="InterPro" id="IPR050283">
    <property type="entry name" value="E-box_TF_Regulators"/>
</dbReference>
<evidence type="ECO:0000259" key="3">
    <source>
        <dbReference type="PROSITE" id="PS50888"/>
    </source>
</evidence>
<dbReference type="InterPro" id="IPR036638">
    <property type="entry name" value="HLH_DNA-bd_sf"/>
</dbReference>
<feature type="compositionally biased region" description="Low complexity" evidence="2">
    <location>
        <begin position="1"/>
        <end position="19"/>
    </location>
</feature>
<dbReference type="GO" id="GO:0046983">
    <property type="term" value="F:protein dimerization activity"/>
    <property type="evidence" value="ECO:0007669"/>
    <property type="project" value="InterPro"/>
</dbReference>
<protein>
    <submittedName>
        <fullName evidence="5">BHLH domain-containing protein</fullName>
    </submittedName>
</protein>
<evidence type="ECO:0000313" key="5">
    <source>
        <dbReference type="WBParaSite" id="L893_g20499.t1"/>
    </source>
</evidence>